<dbReference type="AlphaFoldDB" id="A0A4S8R6S6"/>
<dbReference type="Proteomes" id="UP000308671">
    <property type="component" value="Unassembled WGS sequence"/>
</dbReference>
<keyword evidence="1" id="KW-1133">Transmembrane helix</keyword>
<keyword evidence="1" id="KW-0472">Membrane</keyword>
<reference evidence="2 3" key="1">
    <citation type="submission" date="2017-12" db="EMBL/GenBank/DDBJ databases">
        <title>Comparative genomics of Botrytis spp.</title>
        <authorList>
            <person name="Valero-Jimenez C.A."/>
            <person name="Tapia P."/>
            <person name="Veloso J."/>
            <person name="Silva-Moreno E."/>
            <person name="Staats M."/>
            <person name="Valdes J.H."/>
            <person name="Van Kan J.A.L."/>
        </authorList>
    </citation>
    <scope>NUCLEOTIDE SEQUENCE [LARGE SCALE GENOMIC DNA]</scope>
    <source>
        <strain evidence="2 3">MUCL435</strain>
    </source>
</reference>
<keyword evidence="3" id="KW-1185">Reference proteome</keyword>
<evidence type="ECO:0000256" key="1">
    <source>
        <dbReference type="SAM" id="Phobius"/>
    </source>
</evidence>
<keyword evidence="1" id="KW-0812">Transmembrane</keyword>
<feature type="transmembrane region" description="Helical" evidence="1">
    <location>
        <begin position="73"/>
        <end position="92"/>
    </location>
</feature>
<name>A0A4S8R6S6_9HELO</name>
<organism evidence="2 3">
    <name type="scientific">Botrytis galanthina</name>
    <dbReference type="NCBI Taxonomy" id="278940"/>
    <lineage>
        <taxon>Eukaryota</taxon>
        <taxon>Fungi</taxon>
        <taxon>Dikarya</taxon>
        <taxon>Ascomycota</taxon>
        <taxon>Pezizomycotina</taxon>
        <taxon>Leotiomycetes</taxon>
        <taxon>Helotiales</taxon>
        <taxon>Sclerotiniaceae</taxon>
        <taxon>Botrytis</taxon>
    </lineage>
</organism>
<proteinExistence type="predicted"/>
<protein>
    <submittedName>
        <fullName evidence="2">Uncharacterized protein</fullName>
    </submittedName>
</protein>
<dbReference type="OrthoDB" id="3528304at2759"/>
<evidence type="ECO:0000313" key="2">
    <source>
        <dbReference type="EMBL" id="THV53653.1"/>
    </source>
</evidence>
<gene>
    <name evidence="2" type="ORF">BGAL_0045g00120</name>
</gene>
<dbReference type="EMBL" id="PQXL01000045">
    <property type="protein sequence ID" value="THV53653.1"/>
    <property type="molecule type" value="Genomic_DNA"/>
</dbReference>
<comment type="caution">
    <text evidence="2">The sequence shown here is derived from an EMBL/GenBank/DDBJ whole genome shotgun (WGS) entry which is preliminary data.</text>
</comment>
<sequence>MPPLPPPKKSPFPLFSNEMSYHENPFFEATLHETHPYVPYAPARPQKQYLAIPAVPSGAPMQPISSHLSEPPLLLILFACVLFAGYAYRMFARSSCGCGAHKTRYSPERSTTCGKDH</sequence>
<evidence type="ECO:0000313" key="3">
    <source>
        <dbReference type="Proteomes" id="UP000308671"/>
    </source>
</evidence>
<accession>A0A4S8R6S6</accession>